<proteinExistence type="predicted"/>
<feature type="domain" description="Ras-associating" evidence="2">
    <location>
        <begin position="1"/>
        <end position="79"/>
    </location>
</feature>
<reference evidence="3" key="2">
    <citation type="submission" date="2023-05" db="EMBL/GenBank/DDBJ databases">
        <authorList>
            <consortium name="Lawrence Berkeley National Laboratory"/>
            <person name="Steindorff A."/>
            <person name="Hensen N."/>
            <person name="Bonometti L."/>
            <person name="Westerberg I."/>
            <person name="Brannstrom I.O."/>
            <person name="Guillou S."/>
            <person name="Cros-Aarteil S."/>
            <person name="Calhoun S."/>
            <person name="Haridas S."/>
            <person name="Kuo A."/>
            <person name="Mondo S."/>
            <person name="Pangilinan J."/>
            <person name="Riley R."/>
            <person name="Labutti K."/>
            <person name="Andreopoulos B."/>
            <person name="Lipzen A."/>
            <person name="Chen C."/>
            <person name="Yanf M."/>
            <person name="Daum C."/>
            <person name="Ng V."/>
            <person name="Clum A."/>
            <person name="Ohm R."/>
            <person name="Martin F."/>
            <person name="Silar P."/>
            <person name="Natvig D."/>
            <person name="Lalanne C."/>
            <person name="Gautier V."/>
            <person name="Ament-Velasquez S.L."/>
            <person name="Kruys A."/>
            <person name="Hutchinson M.I."/>
            <person name="Powell A.J."/>
            <person name="Barry K."/>
            <person name="Miller A.N."/>
            <person name="Grigoriev I.V."/>
            <person name="Debuchy R."/>
            <person name="Gladieux P."/>
            <person name="Thoren M.H."/>
            <person name="Johannesson H."/>
        </authorList>
    </citation>
    <scope>NUCLEOTIDE SEQUENCE</scope>
    <source>
        <strain evidence="3">CBS 508.74</strain>
    </source>
</reference>
<accession>A0AAN6QHQ8</accession>
<evidence type="ECO:0000313" key="3">
    <source>
        <dbReference type="EMBL" id="KAK4108440.1"/>
    </source>
</evidence>
<dbReference type="SMART" id="SM00314">
    <property type="entry name" value="RA"/>
    <property type="match status" value="1"/>
</dbReference>
<sequence length="111" mass="12743">MPEFIFKTWGLSMDATCDKVLQAALKKYQINAPWTQYALYLVYGDEERCMGLDEKPFILFQQLDEEGQKPMFMLRKTNIAPVDESEDAPESASQSDDQLRGSASHTETNWI</sequence>
<dbReference type="CDD" id="cd01786">
    <property type="entry name" value="RA_STE50"/>
    <property type="match status" value="1"/>
</dbReference>
<dbReference type="InterPro" id="IPR029071">
    <property type="entry name" value="Ubiquitin-like_domsf"/>
</dbReference>
<evidence type="ECO:0000259" key="2">
    <source>
        <dbReference type="PROSITE" id="PS50200"/>
    </source>
</evidence>
<dbReference type="GeneID" id="89938012"/>
<dbReference type="PROSITE" id="PS50200">
    <property type="entry name" value="RA"/>
    <property type="match status" value="1"/>
</dbReference>
<gene>
    <name evidence="3" type="ORF">N656DRAFT_771815</name>
</gene>
<feature type="compositionally biased region" description="Polar residues" evidence="1">
    <location>
        <begin position="91"/>
        <end position="111"/>
    </location>
</feature>
<dbReference type="Proteomes" id="UP001302812">
    <property type="component" value="Unassembled WGS sequence"/>
</dbReference>
<comment type="caution">
    <text evidence="3">The sequence shown here is derived from an EMBL/GenBank/DDBJ whole genome shotgun (WGS) entry which is preliminary data.</text>
</comment>
<evidence type="ECO:0000313" key="4">
    <source>
        <dbReference type="Proteomes" id="UP001302812"/>
    </source>
</evidence>
<organism evidence="3 4">
    <name type="scientific">Canariomyces notabilis</name>
    <dbReference type="NCBI Taxonomy" id="2074819"/>
    <lineage>
        <taxon>Eukaryota</taxon>
        <taxon>Fungi</taxon>
        <taxon>Dikarya</taxon>
        <taxon>Ascomycota</taxon>
        <taxon>Pezizomycotina</taxon>
        <taxon>Sordariomycetes</taxon>
        <taxon>Sordariomycetidae</taxon>
        <taxon>Sordariales</taxon>
        <taxon>Chaetomiaceae</taxon>
        <taxon>Canariomyces</taxon>
    </lineage>
</organism>
<dbReference type="GO" id="GO:0007165">
    <property type="term" value="P:signal transduction"/>
    <property type="evidence" value="ECO:0007669"/>
    <property type="project" value="InterPro"/>
</dbReference>
<dbReference type="SUPFAM" id="SSF54236">
    <property type="entry name" value="Ubiquitin-like"/>
    <property type="match status" value="1"/>
</dbReference>
<name>A0AAN6QHQ8_9PEZI</name>
<keyword evidence="4" id="KW-1185">Reference proteome</keyword>
<dbReference type="AlphaFoldDB" id="A0AAN6QHQ8"/>
<feature type="region of interest" description="Disordered" evidence="1">
    <location>
        <begin position="78"/>
        <end position="111"/>
    </location>
</feature>
<dbReference type="Gene3D" id="3.10.20.90">
    <property type="entry name" value="Phosphatidylinositol 3-kinase Catalytic Subunit, Chain A, domain 1"/>
    <property type="match status" value="1"/>
</dbReference>
<evidence type="ECO:0000256" key="1">
    <source>
        <dbReference type="SAM" id="MobiDB-lite"/>
    </source>
</evidence>
<dbReference type="InterPro" id="IPR000159">
    <property type="entry name" value="RA_dom"/>
</dbReference>
<protein>
    <recommendedName>
        <fullName evidence="2">Ras-associating domain-containing protein</fullName>
    </recommendedName>
</protein>
<dbReference type="EMBL" id="MU853363">
    <property type="protein sequence ID" value="KAK4108440.1"/>
    <property type="molecule type" value="Genomic_DNA"/>
</dbReference>
<reference evidence="3" key="1">
    <citation type="journal article" date="2023" name="Mol. Phylogenet. Evol.">
        <title>Genome-scale phylogeny and comparative genomics of the fungal order Sordariales.</title>
        <authorList>
            <person name="Hensen N."/>
            <person name="Bonometti L."/>
            <person name="Westerberg I."/>
            <person name="Brannstrom I.O."/>
            <person name="Guillou S."/>
            <person name="Cros-Aarteil S."/>
            <person name="Calhoun S."/>
            <person name="Haridas S."/>
            <person name="Kuo A."/>
            <person name="Mondo S."/>
            <person name="Pangilinan J."/>
            <person name="Riley R."/>
            <person name="LaButti K."/>
            <person name="Andreopoulos B."/>
            <person name="Lipzen A."/>
            <person name="Chen C."/>
            <person name="Yan M."/>
            <person name="Daum C."/>
            <person name="Ng V."/>
            <person name="Clum A."/>
            <person name="Steindorff A."/>
            <person name="Ohm R.A."/>
            <person name="Martin F."/>
            <person name="Silar P."/>
            <person name="Natvig D.O."/>
            <person name="Lalanne C."/>
            <person name="Gautier V."/>
            <person name="Ament-Velasquez S.L."/>
            <person name="Kruys A."/>
            <person name="Hutchinson M.I."/>
            <person name="Powell A.J."/>
            <person name="Barry K."/>
            <person name="Miller A.N."/>
            <person name="Grigoriev I.V."/>
            <person name="Debuchy R."/>
            <person name="Gladieux P."/>
            <person name="Hiltunen Thoren M."/>
            <person name="Johannesson H."/>
        </authorList>
    </citation>
    <scope>NUCLEOTIDE SEQUENCE</scope>
    <source>
        <strain evidence="3">CBS 508.74</strain>
    </source>
</reference>
<dbReference type="RefSeq" id="XP_064666010.1">
    <property type="nucleotide sequence ID" value="XM_064813887.1"/>
</dbReference>
<dbReference type="Pfam" id="PF00788">
    <property type="entry name" value="RA"/>
    <property type="match status" value="1"/>
</dbReference>